<gene>
    <name evidence="11" type="ORF">AC631_05270</name>
</gene>
<dbReference type="PANTHER" id="PTHR13247:SF0">
    <property type="entry name" value="MITOCHONDRIAL FISSION 1 PROTEIN"/>
    <property type="match status" value="1"/>
</dbReference>
<dbReference type="GO" id="GO:0000422">
    <property type="term" value="P:autophagy of mitochondrion"/>
    <property type="evidence" value="ECO:0007669"/>
    <property type="project" value="TreeGrafter"/>
</dbReference>
<organism evidence="11 12">
    <name type="scientific">Debaryomyces fabryi</name>
    <dbReference type="NCBI Taxonomy" id="58627"/>
    <lineage>
        <taxon>Eukaryota</taxon>
        <taxon>Fungi</taxon>
        <taxon>Dikarya</taxon>
        <taxon>Ascomycota</taxon>
        <taxon>Saccharomycotina</taxon>
        <taxon>Pichiomycetes</taxon>
        <taxon>Debaryomycetaceae</taxon>
        <taxon>Debaryomyces</taxon>
    </lineage>
</organism>
<dbReference type="InterPro" id="IPR016543">
    <property type="entry name" value="Fis1"/>
</dbReference>
<proteinExistence type="inferred from homology"/>
<evidence type="ECO:0000256" key="10">
    <source>
        <dbReference type="SAM" id="Phobius"/>
    </source>
</evidence>
<name>A0A0V1PRU9_9ASCO</name>
<keyword evidence="6 10" id="KW-1133">Transmembrane helix</keyword>
<evidence type="ECO:0000256" key="5">
    <source>
        <dbReference type="ARBA" id="ARBA00022787"/>
    </source>
</evidence>
<comment type="similarity">
    <text evidence="2 9">Belongs to the FIS1 family.</text>
</comment>
<dbReference type="Proteomes" id="UP000054251">
    <property type="component" value="Unassembled WGS sequence"/>
</dbReference>
<dbReference type="GO" id="GO:0000266">
    <property type="term" value="P:mitochondrial fission"/>
    <property type="evidence" value="ECO:0007669"/>
    <property type="project" value="UniProtKB-UniRule"/>
</dbReference>
<evidence type="ECO:0000256" key="3">
    <source>
        <dbReference type="ARBA" id="ARBA00014314"/>
    </source>
</evidence>
<dbReference type="GeneID" id="26842279"/>
<dbReference type="InterPro" id="IPR028058">
    <property type="entry name" value="Fis1_TPR_N"/>
</dbReference>
<feature type="transmembrane region" description="Helical" evidence="10">
    <location>
        <begin position="128"/>
        <end position="149"/>
    </location>
</feature>
<keyword evidence="4 10" id="KW-0812">Transmembrane</keyword>
<evidence type="ECO:0000256" key="7">
    <source>
        <dbReference type="ARBA" id="ARBA00023128"/>
    </source>
</evidence>
<dbReference type="Pfam" id="PF14853">
    <property type="entry name" value="Fis1_TPR_C"/>
    <property type="match status" value="1"/>
</dbReference>
<reference evidence="11 12" key="1">
    <citation type="submission" date="2015-11" db="EMBL/GenBank/DDBJ databases">
        <title>The genome of Debaryomyces fabryi.</title>
        <authorList>
            <person name="Tafer H."/>
            <person name="Lopandic K."/>
        </authorList>
    </citation>
    <scope>NUCLEOTIDE SEQUENCE [LARGE SCALE GENOMIC DNA]</scope>
    <source>
        <strain evidence="11 12">CBS 789</strain>
    </source>
</reference>
<dbReference type="PANTHER" id="PTHR13247">
    <property type="entry name" value="TETRATRICOPEPTIDE REPEAT PROTEIN 11 TPR REPEAT PROTEIN 11"/>
    <property type="match status" value="1"/>
</dbReference>
<dbReference type="InterPro" id="IPR011990">
    <property type="entry name" value="TPR-like_helical_dom_sf"/>
</dbReference>
<keyword evidence="7 9" id="KW-0496">Mitochondrion</keyword>
<dbReference type="AlphaFoldDB" id="A0A0V1PRU9"/>
<comment type="domain">
    <text evidence="9">The C-terminus is required for mitochondrial localization, while the N-terminus is necessary for mitochondrial fission.</text>
</comment>
<dbReference type="Pfam" id="PF14852">
    <property type="entry name" value="Fis1_TPR_N"/>
    <property type="match status" value="1"/>
</dbReference>
<dbReference type="EMBL" id="LMYN01000187">
    <property type="protein sequence ID" value="KRZ98972.1"/>
    <property type="molecule type" value="Genomic_DNA"/>
</dbReference>
<evidence type="ECO:0000256" key="6">
    <source>
        <dbReference type="ARBA" id="ARBA00022989"/>
    </source>
</evidence>
<protein>
    <recommendedName>
        <fullName evidence="3 9">Mitochondrial fission 1 protein</fullName>
    </recommendedName>
</protein>
<sequence length="153" mass="17070">MFGKSTYPALEELQEPLSSEQLRILKDQMESEGQDPAPQSQFNYAWGLIKSSNYKMQQQGINILSKLYRDVPSMRRECLYYLALGSFKVGDYSNATRYADALLKNEPENKQALDLKESIHEKVTQEGLIGIGIAGGALAVGVGILGALLRRKR</sequence>
<dbReference type="GO" id="GO:0005741">
    <property type="term" value="C:mitochondrial outer membrane"/>
    <property type="evidence" value="ECO:0007669"/>
    <property type="project" value="UniProtKB-SubCell"/>
</dbReference>
<evidence type="ECO:0000313" key="12">
    <source>
        <dbReference type="Proteomes" id="UP000054251"/>
    </source>
</evidence>
<dbReference type="SUPFAM" id="SSF48452">
    <property type="entry name" value="TPR-like"/>
    <property type="match status" value="1"/>
</dbReference>
<comment type="caution">
    <text evidence="11">The sequence shown here is derived from an EMBL/GenBank/DDBJ whole genome shotgun (WGS) entry which is preliminary data.</text>
</comment>
<evidence type="ECO:0000256" key="1">
    <source>
        <dbReference type="ARBA" id="ARBA00004572"/>
    </source>
</evidence>
<dbReference type="InterPro" id="IPR028061">
    <property type="entry name" value="Fis1_TPR_C"/>
</dbReference>
<accession>A0A0V1PRU9</accession>
<dbReference type="Gene3D" id="1.25.40.10">
    <property type="entry name" value="Tetratricopeptide repeat domain"/>
    <property type="match status" value="1"/>
</dbReference>
<dbReference type="RefSeq" id="XP_015465075.1">
    <property type="nucleotide sequence ID" value="XM_015614099.1"/>
</dbReference>
<dbReference type="PIRSF" id="PIRSF008835">
    <property type="entry name" value="TPR_repeat_11_Fis1"/>
    <property type="match status" value="1"/>
</dbReference>
<dbReference type="InterPro" id="IPR033745">
    <property type="entry name" value="Fis1_cytosol"/>
</dbReference>
<keyword evidence="8 9" id="KW-0472">Membrane</keyword>
<dbReference type="OrthoDB" id="421154at2759"/>
<dbReference type="CDD" id="cd12212">
    <property type="entry name" value="Fis1"/>
    <property type="match status" value="1"/>
</dbReference>
<evidence type="ECO:0000313" key="11">
    <source>
        <dbReference type="EMBL" id="KRZ98972.1"/>
    </source>
</evidence>
<evidence type="ECO:0000256" key="8">
    <source>
        <dbReference type="ARBA" id="ARBA00023136"/>
    </source>
</evidence>
<keyword evidence="12" id="KW-1185">Reference proteome</keyword>
<comment type="function">
    <text evidence="9">Has a role in mitochondrial fission.</text>
</comment>
<dbReference type="GO" id="GO:0016559">
    <property type="term" value="P:peroxisome fission"/>
    <property type="evidence" value="ECO:0007669"/>
    <property type="project" value="TreeGrafter"/>
</dbReference>
<evidence type="ECO:0000256" key="4">
    <source>
        <dbReference type="ARBA" id="ARBA00022692"/>
    </source>
</evidence>
<evidence type="ECO:0000256" key="2">
    <source>
        <dbReference type="ARBA" id="ARBA00008937"/>
    </source>
</evidence>
<keyword evidence="5 9" id="KW-1000">Mitochondrion outer membrane</keyword>
<evidence type="ECO:0000256" key="9">
    <source>
        <dbReference type="PIRNR" id="PIRNR008835"/>
    </source>
</evidence>
<comment type="subcellular location">
    <subcellularLocation>
        <location evidence="1">Mitochondrion outer membrane</location>
        <topology evidence="1">Single-pass membrane protein</topology>
    </subcellularLocation>
</comment>
<dbReference type="GO" id="GO:0005778">
    <property type="term" value="C:peroxisomal membrane"/>
    <property type="evidence" value="ECO:0007669"/>
    <property type="project" value="TreeGrafter"/>
</dbReference>